<gene>
    <name evidence="8" type="ORF">U472_10660</name>
</gene>
<keyword evidence="3" id="KW-1003">Cell membrane</keyword>
<dbReference type="PANTHER" id="PTHR43663">
    <property type="entry name" value="CHROMATE TRANSPORT PROTEIN-RELATED"/>
    <property type="match status" value="1"/>
</dbReference>
<reference evidence="9" key="1">
    <citation type="submission" date="2016-07" db="EMBL/GenBank/DDBJ databases">
        <authorList>
            <person name="Florea S."/>
            <person name="Webb J.S."/>
            <person name="Jaromczyk J."/>
            <person name="Schardl C.L."/>
        </authorList>
    </citation>
    <scope>NUCLEOTIDE SEQUENCE [LARGE SCALE GENOMIC DNA]</scope>
    <source>
        <strain evidence="9">Z6</strain>
    </source>
</reference>
<keyword evidence="9" id="KW-1185">Reference proteome</keyword>
<comment type="similarity">
    <text evidence="2">Belongs to the chromate ion transporter (CHR) (TC 2.A.51) family.</text>
</comment>
<dbReference type="Pfam" id="PF02417">
    <property type="entry name" value="Chromate_transp"/>
    <property type="match status" value="1"/>
</dbReference>
<dbReference type="Proteomes" id="UP000093514">
    <property type="component" value="Unassembled WGS sequence"/>
</dbReference>
<evidence type="ECO:0000256" key="4">
    <source>
        <dbReference type="ARBA" id="ARBA00022692"/>
    </source>
</evidence>
<dbReference type="InterPro" id="IPR003370">
    <property type="entry name" value="Chromate_transpt"/>
</dbReference>
<evidence type="ECO:0000256" key="3">
    <source>
        <dbReference type="ARBA" id="ARBA00022475"/>
    </source>
</evidence>
<reference evidence="8 9" key="2">
    <citation type="submission" date="2016-08" db="EMBL/GenBank/DDBJ databases">
        <title>Orenia metallireducens sp. nov. strain Z6, a Novel Metal-reducing Firmicute from the Deep Subsurface.</title>
        <authorList>
            <person name="Maxim B.I."/>
            <person name="Kenneth K."/>
            <person name="Flynn T.M."/>
            <person name="Oloughlin E.J."/>
            <person name="Locke R.A."/>
            <person name="Weber J.R."/>
            <person name="Egan S.M."/>
            <person name="Mackie R.I."/>
            <person name="Cann I.K."/>
        </authorList>
    </citation>
    <scope>NUCLEOTIDE SEQUENCE [LARGE SCALE GENOMIC DNA]</scope>
    <source>
        <strain evidence="8 9">Z6</strain>
    </source>
</reference>
<dbReference type="EMBL" id="LWDV01000009">
    <property type="protein sequence ID" value="OCL26453.1"/>
    <property type="molecule type" value="Genomic_DNA"/>
</dbReference>
<dbReference type="InterPro" id="IPR052518">
    <property type="entry name" value="CHR_Transporter"/>
</dbReference>
<dbReference type="GO" id="GO:0005886">
    <property type="term" value="C:plasma membrane"/>
    <property type="evidence" value="ECO:0007669"/>
    <property type="project" value="UniProtKB-SubCell"/>
</dbReference>
<accession>A0A1C0A862</accession>
<dbReference type="AlphaFoldDB" id="A0A1C0A862"/>
<feature type="transmembrane region" description="Helical" evidence="7">
    <location>
        <begin position="117"/>
        <end position="148"/>
    </location>
</feature>
<name>A0A1C0A862_9FIRM</name>
<proteinExistence type="inferred from homology"/>
<dbReference type="PANTHER" id="PTHR43663:SF1">
    <property type="entry name" value="CHROMATE TRANSPORTER"/>
    <property type="match status" value="1"/>
</dbReference>
<keyword evidence="6 7" id="KW-0472">Membrane</keyword>
<evidence type="ECO:0000313" key="9">
    <source>
        <dbReference type="Proteomes" id="UP000093514"/>
    </source>
</evidence>
<evidence type="ECO:0000313" key="8">
    <source>
        <dbReference type="EMBL" id="OCL26453.1"/>
    </source>
</evidence>
<evidence type="ECO:0000256" key="1">
    <source>
        <dbReference type="ARBA" id="ARBA00004651"/>
    </source>
</evidence>
<protein>
    <submittedName>
        <fullName evidence="8">Chromate transporter</fullName>
    </submittedName>
</protein>
<sequence length="173" mass="18381">MILIELFLTFFKIGLFTFGGGYAMIPLIQQEMVTHGWLTIDQFVDILAVSQMTPGAIAINNATFVGYKVAGIGGTAMSTFGLISPSLIIITIVAKLLDKFSDHPLVEGAWQGIRPAVVGLIIVAVISIGKEVITGINGIIIGIIAFFLLAKVRLHPIGVIVTSGILGIIFALF</sequence>
<evidence type="ECO:0000256" key="6">
    <source>
        <dbReference type="ARBA" id="ARBA00023136"/>
    </source>
</evidence>
<dbReference type="GO" id="GO:0015109">
    <property type="term" value="F:chromate transmembrane transporter activity"/>
    <property type="evidence" value="ECO:0007669"/>
    <property type="project" value="InterPro"/>
</dbReference>
<feature type="transmembrane region" description="Helical" evidence="7">
    <location>
        <begin position="154"/>
        <end position="172"/>
    </location>
</feature>
<feature type="transmembrane region" description="Helical" evidence="7">
    <location>
        <begin position="76"/>
        <end position="97"/>
    </location>
</feature>
<evidence type="ECO:0000256" key="2">
    <source>
        <dbReference type="ARBA" id="ARBA00005262"/>
    </source>
</evidence>
<evidence type="ECO:0000256" key="5">
    <source>
        <dbReference type="ARBA" id="ARBA00022989"/>
    </source>
</evidence>
<evidence type="ECO:0000256" key="7">
    <source>
        <dbReference type="SAM" id="Phobius"/>
    </source>
</evidence>
<organism evidence="8 9">
    <name type="scientific">Orenia metallireducens</name>
    <dbReference type="NCBI Taxonomy" id="1413210"/>
    <lineage>
        <taxon>Bacteria</taxon>
        <taxon>Bacillati</taxon>
        <taxon>Bacillota</taxon>
        <taxon>Clostridia</taxon>
        <taxon>Halanaerobiales</taxon>
        <taxon>Halobacteroidaceae</taxon>
        <taxon>Orenia</taxon>
    </lineage>
</organism>
<comment type="subcellular location">
    <subcellularLocation>
        <location evidence="1">Cell membrane</location>
        <topology evidence="1">Multi-pass membrane protein</topology>
    </subcellularLocation>
</comment>
<keyword evidence="4 7" id="KW-0812">Transmembrane</keyword>
<feature type="transmembrane region" description="Helical" evidence="7">
    <location>
        <begin position="7"/>
        <end position="28"/>
    </location>
</feature>
<comment type="caution">
    <text evidence="8">The sequence shown here is derived from an EMBL/GenBank/DDBJ whole genome shotgun (WGS) entry which is preliminary data.</text>
</comment>
<dbReference type="OrthoDB" id="9788907at2"/>
<keyword evidence="5 7" id="KW-1133">Transmembrane helix</keyword>